<feature type="transmembrane region" description="Helical" evidence="8">
    <location>
        <begin position="20"/>
        <end position="39"/>
    </location>
</feature>
<dbReference type="AlphaFoldDB" id="A0A1M5J9S1"/>
<evidence type="ECO:0000256" key="8">
    <source>
        <dbReference type="SAM" id="Phobius"/>
    </source>
</evidence>
<dbReference type="STRING" id="634436.SAMN05216361_1984"/>
<organism evidence="9 10">
    <name type="scientific">Marisediminitalea aggregata</name>
    <dbReference type="NCBI Taxonomy" id="634436"/>
    <lineage>
        <taxon>Bacteria</taxon>
        <taxon>Pseudomonadati</taxon>
        <taxon>Pseudomonadota</taxon>
        <taxon>Gammaproteobacteria</taxon>
        <taxon>Alteromonadales</taxon>
        <taxon>Alteromonadaceae</taxon>
        <taxon>Marisediminitalea</taxon>
    </lineage>
</organism>
<dbReference type="GO" id="GO:0022857">
    <property type="term" value="F:transmembrane transporter activity"/>
    <property type="evidence" value="ECO:0007669"/>
    <property type="project" value="InterPro"/>
</dbReference>
<evidence type="ECO:0000256" key="3">
    <source>
        <dbReference type="ARBA" id="ARBA00022475"/>
    </source>
</evidence>
<keyword evidence="6 8" id="KW-0472">Membrane</keyword>
<keyword evidence="7" id="KW-0653">Protein transport</keyword>
<protein>
    <submittedName>
        <fullName evidence="9">Biopolymer transport protein ExbD</fullName>
    </submittedName>
</protein>
<accession>A0A1M5J9S1</accession>
<name>A0A1M5J9S1_9ALTE</name>
<comment type="subcellular location">
    <subcellularLocation>
        <location evidence="1">Cell membrane</location>
        <topology evidence="1">Single-pass membrane protein</topology>
    </subcellularLocation>
    <subcellularLocation>
        <location evidence="7">Cell membrane</location>
        <topology evidence="7">Single-pass type II membrane protein</topology>
    </subcellularLocation>
</comment>
<comment type="similarity">
    <text evidence="2 7">Belongs to the ExbD/TolR family.</text>
</comment>
<evidence type="ECO:0000256" key="6">
    <source>
        <dbReference type="ARBA" id="ARBA00023136"/>
    </source>
</evidence>
<keyword evidence="7" id="KW-0813">Transport</keyword>
<dbReference type="EMBL" id="FQWD01000003">
    <property type="protein sequence ID" value="SHG36763.1"/>
    <property type="molecule type" value="Genomic_DNA"/>
</dbReference>
<keyword evidence="5 8" id="KW-1133">Transmembrane helix</keyword>
<keyword evidence="3" id="KW-1003">Cell membrane</keyword>
<dbReference type="GO" id="GO:0005886">
    <property type="term" value="C:plasma membrane"/>
    <property type="evidence" value="ECO:0007669"/>
    <property type="project" value="UniProtKB-SubCell"/>
</dbReference>
<evidence type="ECO:0000256" key="7">
    <source>
        <dbReference type="RuleBase" id="RU003879"/>
    </source>
</evidence>
<reference evidence="10" key="1">
    <citation type="submission" date="2016-11" db="EMBL/GenBank/DDBJ databases">
        <authorList>
            <person name="Varghese N."/>
            <person name="Submissions S."/>
        </authorList>
    </citation>
    <scope>NUCLEOTIDE SEQUENCE [LARGE SCALE GENOMIC DNA]</scope>
    <source>
        <strain evidence="10">CGMCC 1.8995</strain>
    </source>
</reference>
<dbReference type="RefSeq" id="WP_073321740.1">
    <property type="nucleotide sequence ID" value="NZ_FQWD01000003.1"/>
</dbReference>
<evidence type="ECO:0000256" key="4">
    <source>
        <dbReference type="ARBA" id="ARBA00022692"/>
    </source>
</evidence>
<sequence length="132" mass="14904">MKPSLMVKAAHKPDIEPVLPLINVVFLLLIFFLMTGKLVKPQQAHIQAPQQIRTVDDIKAESEEWLYVDQQGELTYRQNVVSHPCEHELQQYSPLVIFADAQITGKTLNVLLGKLAKCNITDIAVITERTSQ</sequence>
<keyword evidence="4 7" id="KW-0812">Transmembrane</keyword>
<dbReference type="Proteomes" id="UP000184520">
    <property type="component" value="Unassembled WGS sequence"/>
</dbReference>
<evidence type="ECO:0000256" key="1">
    <source>
        <dbReference type="ARBA" id="ARBA00004162"/>
    </source>
</evidence>
<evidence type="ECO:0000313" key="10">
    <source>
        <dbReference type="Proteomes" id="UP000184520"/>
    </source>
</evidence>
<proteinExistence type="inferred from homology"/>
<dbReference type="Pfam" id="PF02472">
    <property type="entry name" value="ExbD"/>
    <property type="match status" value="1"/>
</dbReference>
<evidence type="ECO:0000313" key="9">
    <source>
        <dbReference type="EMBL" id="SHG36763.1"/>
    </source>
</evidence>
<dbReference type="GO" id="GO:0015031">
    <property type="term" value="P:protein transport"/>
    <property type="evidence" value="ECO:0007669"/>
    <property type="project" value="UniProtKB-KW"/>
</dbReference>
<evidence type="ECO:0000256" key="5">
    <source>
        <dbReference type="ARBA" id="ARBA00022989"/>
    </source>
</evidence>
<dbReference type="InterPro" id="IPR003400">
    <property type="entry name" value="ExbD"/>
</dbReference>
<evidence type="ECO:0000256" key="2">
    <source>
        <dbReference type="ARBA" id="ARBA00005811"/>
    </source>
</evidence>
<gene>
    <name evidence="9" type="ORF">SAMN05216361_1984</name>
</gene>
<keyword evidence="10" id="KW-1185">Reference proteome</keyword>